<keyword evidence="2" id="KW-1133">Transmembrane helix</keyword>
<proteinExistence type="predicted"/>
<dbReference type="EMBL" id="QMNG01000073">
    <property type="protein sequence ID" value="RLC36228.1"/>
    <property type="molecule type" value="Genomic_DNA"/>
</dbReference>
<reference evidence="3 4" key="1">
    <citation type="submission" date="2018-06" db="EMBL/GenBank/DDBJ databases">
        <title>Extensive metabolic versatility and redundancy in microbially diverse, dynamic hydrothermal sediments.</title>
        <authorList>
            <person name="Dombrowski N."/>
            <person name="Teske A."/>
            <person name="Baker B.J."/>
        </authorList>
    </citation>
    <scope>NUCLEOTIDE SEQUENCE [LARGE SCALE GENOMIC DNA]</scope>
    <source>
        <strain evidence="3">B79_G16</strain>
    </source>
</reference>
<keyword evidence="1" id="KW-0175">Coiled coil</keyword>
<gene>
    <name evidence="3" type="ORF">DRH29_04995</name>
</gene>
<comment type="caution">
    <text evidence="3">The sequence shown here is derived from an EMBL/GenBank/DDBJ whole genome shotgun (WGS) entry which is preliminary data.</text>
</comment>
<evidence type="ECO:0000313" key="3">
    <source>
        <dbReference type="EMBL" id="RLC36228.1"/>
    </source>
</evidence>
<keyword evidence="2" id="KW-0812">Transmembrane</keyword>
<sequence>MSDEKLETVDGFEKTLAALAVFTFFAFGLRAVLEALEKASLERELVEIMGREWVDACVKDEECNKKLLEIASETLRYQARVLEEDRKKREEFRRKVLEELREKLKELGIEIWCKKKDLGELGEFYEECYIEYKGEEFTIEDLRW</sequence>
<dbReference type="AlphaFoldDB" id="A0A420ZB99"/>
<name>A0A420ZB99_UNCK3</name>
<organism evidence="3 4">
    <name type="scientific">candidate division Kazan bacterium</name>
    <dbReference type="NCBI Taxonomy" id="2202143"/>
    <lineage>
        <taxon>Bacteria</taxon>
        <taxon>Bacteria division Kazan-3B-28</taxon>
    </lineage>
</organism>
<protein>
    <submittedName>
        <fullName evidence="3">Uncharacterized protein</fullName>
    </submittedName>
</protein>
<feature type="transmembrane region" description="Helical" evidence="2">
    <location>
        <begin position="15"/>
        <end position="33"/>
    </location>
</feature>
<evidence type="ECO:0000313" key="4">
    <source>
        <dbReference type="Proteomes" id="UP000281261"/>
    </source>
</evidence>
<keyword evidence="2" id="KW-0472">Membrane</keyword>
<dbReference type="Proteomes" id="UP000281261">
    <property type="component" value="Unassembled WGS sequence"/>
</dbReference>
<evidence type="ECO:0000256" key="1">
    <source>
        <dbReference type="SAM" id="Coils"/>
    </source>
</evidence>
<evidence type="ECO:0000256" key="2">
    <source>
        <dbReference type="SAM" id="Phobius"/>
    </source>
</evidence>
<feature type="coiled-coil region" evidence="1">
    <location>
        <begin position="82"/>
        <end position="117"/>
    </location>
</feature>
<accession>A0A420ZB99</accession>